<dbReference type="Proteomes" id="UP000830401">
    <property type="component" value="Chromosome"/>
</dbReference>
<dbReference type="SUPFAM" id="SSF49464">
    <property type="entry name" value="Carboxypeptidase regulatory domain-like"/>
    <property type="match status" value="1"/>
</dbReference>
<evidence type="ECO:0000313" key="1">
    <source>
        <dbReference type="EMBL" id="UOQ68016.1"/>
    </source>
</evidence>
<evidence type="ECO:0000313" key="2">
    <source>
        <dbReference type="Proteomes" id="UP000830401"/>
    </source>
</evidence>
<dbReference type="Pfam" id="PF13620">
    <property type="entry name" value="CarboxypepD_reg"/>
    <property type="match status" value="1"/>
</dbReference>
<protein>
    <submittedName>
        <fullName evidence="1">Carboxypeptidase-like regulatory domain-containing protein</fullName>
    </submittedName>
</protein>
<dbReference type="EMBL" id="CP095061">
    <property type="protein sequence ID" value="UOQ68016.1"/>
    <property type="molecule type" value="Genomic_DNA"/>
</dbReference>
<dbReference type="Gene3D" id="2.60.40.1120">
    <property type="entry name" value="Carboxypeptidase-like, regulatory domain"/>
    <property type="match status" value="1"/>
</dbReference>
<keyword evidence="2" id="KW-1185">Reference proteome</keyword>
<organism evidence="1 2">
    <name type="scientific">Hymenobacter volaticus</name>
    <dbReference type="NCBI Taxonomy" id="2932254"/>
    <lineage>
        <taxon>Bacteria</taxon>
        <taxon>Pseudomonadati</taxon>
        <taxon>Bacteroidota</taxon>
        <taxon>Cytophagia</taxon>
        <taxon>Cytophagales</taxon>
        <taxon>Hymenobacteraceae</taxon>
        <taxon>Hymenobacter</taxon>
    </lineage>
</organism>
<dbReference type="RefSeq" id="WP_245124496.1">
    <property type="nucleotide sequence ID" value="NZ_CP095061.1"/>
</dbReference>
<gene>
    <name evidence="1" type="ORF">MUN86_09250</name>
</gene>
<accession>A0ABY4GAU4</accession>
<sequence length="147" mass="15721">MKTSSVNRSLLAFIFFMTGLQLSAHLLSSGTLSGSLRDGDTKEPIPHTSVVLLRATDHRFAAAGTTDAQGNFHFRKVPIGEYVVKTTVLGYQPQQPTIALRALHNRHQMGVLTLRSSSTQPTVTGSRNASAVARQVEVKPAAGKPAA</sequence>
<dbReference type="InterPro" id="IPR008969">
    <property type="entry name" value="CarboxyPept-like_regulatory"/>
</dbReference>
<reference evidence="1" key="1">
    <citation type="submission" date="2022-04" db="EMBL/GenBank/DDBJ databases">
        <title>Hymenobacter sp. isolated from the air.</title>
        <authorList>
            <person name="Won M."/>
            <person name="Lee C.-M."/>
            <person name="Woen H.-Y."/>
            <person name="Kwon S.-W."/>
        </authorList>
    </citation>
    <scope>NUCLEOTIDE SEQUENCE</scope>
    <source>
        <strain evidence="1">5420S-77</strain>
    </source>
</reference>
<proteinExistence type="predicted"/>
<name>A0ABY4GAU4_9BACT</name>